<name>A0ABS5EZ23_9PROT</name>
<dbReference type="InterPro" id="IPR039422">
    <property type="entry name" value="MarR/SlyA-like"/>
</dbReference>
<dbReference type="PANTHER" id="PTHR33164:SF95">
    <property type="entry name" value="TRANSCRIPTIONAL REGULATOR"/>
    <property type="match status" value="1"/>
</dbReference>
<organism evidence="3 4">
    <name type="scientific">Plastoroseomonas hellenica</name>
    <dbReference type="NCBI Taxonomy" id="2687306"/>
    <lineage>
        <taxon>Bacteria</taxon>
        <taxon>Pseudomonadati</taxon>
        <taxon>Pseudomonadota</taxon>
        <taxon>Alphaproteobacteria</taxon>
        <taxon>Acetobacterales</taxon>
        <taxon>Acetobacteraceae</taxon>
        <taxon>Plastoroseomonas</taxon>
    </lineage>
</organism>
<comment type="caution">
    <text evidence="3">The sequence shown here is derived from an EMBL/GenBank/DDBJ whole genome shotgun (WGS) entry which is preliminary data.</text>
</comment>
<proteinExistence type="predicted"/>
<dbReference type="SUPFAM" id="SSF46785">
    <property type="entry name" value="Winged helix' DNA-binding domain"/>
    <property type="match status" value="1"/>
</dbReference>
<gene>
    <name evidence="3" type="ORF">GXW71_14380</name>
</gene>
<feature type="compositionally biased region" description="Low complexity" evidence="1">
    <location>
        <begin position="1"/>
        <end position="14"/>
    </location>
</feature>
<dbReference type="InterPro" id="IPR036390">
    <property type="entry name" value="WH_DNA-bd_sf"/>
</dbReference>
<dbReference type="InterPro" id="IPR036388">
    <property type="entry name" value="WH-like_DNA-bd_sf"/>
</dbReference>
<evidence type="ECO:0000313" key="4">
    <source>
        <dbReference type="Proteomes" id="UP001196870"/>
    </source>
</evidence>
<reference evidence="4" key="1">
    <citation type="journal article" date="2021" name="Syst. Appl. Microbiol.">
        <title>Roseomonas hellenica sp. nov., isolated from roots of wild-growing Alkanna tinctoria.</title>
        <authorList>
            <person name="Rat A."/>
            <person name="Naranjo H.D."/>
            <person name="Lebbe L."/>
            <person name="Cnockaert M."/>
            <person name="Krigas N."/>
            <person name="Grigoriadou K."/>
            <person name="Maloupa E."/>
            <person name="Willems A."/>
        </authorList>
    </citation>
    <scope>NUCLEOTIDE SEQUENCE [LARGE SCALE GENOMIC DNA]</scope>
    <source>
        <strain evidence="4">LMG 31523</strain>
    </source>
</reference>
<evidence type="ECO:0000313" key="3">
    <source>
        <dbReference type="EMBL" id="MBR0665545.1"/>
    </source>
</evidence>
<dbReference type="Proteomes" id="UP001196870">
    <property type="component" value="Unassembled WGS sequence"/>
</dbReference>
<keyword evidence="4" id="KW-1185">Reference proteome</keyword>
<dbReference type="EMBL" id="JAAGBB010000015">
    <property type="protein sequence ID" value="MBR0665545.1"/>
    <property type="molecule type" value="Genomic_DNA"/>
</dbReference>
<evidence type="ECO:0000256" key="1">
    <source>
        <dbReference type="SAM" id="MobiDB-lite"/>
    </source>
</evidence>
<feature type="domain" description="HTH marR-type" evidence="2">
    <location>
        <begin position="50"/>
        <end position="189"/>
    </location>
</feature>
<evidence type="ECO:0000259" key="2">
    <source>
        <dbReference type="PROSITE" id="PS50995"/>
    </source>
</evidence>
<dbReference type="PROSITE" id="PS50995">
    <property type="entry name" value="HTH_MARR_2"/>
    <property type="match status" value="1"/>
</dbReference>
<dbReference type="InterPro" id="IPR000835">
    <property type="entry name" value="HTH_MarR-typ"/>
</dbReference>
<dbReference type="SMART" id="SM00347">
    <property type="entry name" value="HTH_MARR"/>
    <property type="match status" value="1"/>
</dbReference>
<accession>A0ABS5EZ23</accession>
<dbReference type="Gene3D" id="1.10.10.10">
    <property type="entry name" value="Winged helix-like DNA-binding domain superfamily/Winged helix DNA-binding domain"/>
    <property type="match status" value="1"/>
</dbReference>
<sequence length="207" mass="22260">MPRTTLPRRSSSTSRGDRAAAKAEATDPQDPQAGNGAELPGQASLPALETAALAALYGRPGFKLRRAHQAAASVFAEECRAFGVTTTQYGILVVLRERPGLDQIGVAKALGLDRSTTAMVVAKLESRALLRRSPSREDRRRLAVTLTAKGIRLLTELTSAAERARQRLLSPLTVAEAEMLNALLEKLLNHHDAVVRVPLVRPAMTPT</sequence>
<dbReference type="PRINTS" id="PR00598">
    <property type="entry name" value="HTHMARR"/>
</dbReference>
<feature type="region of interest" description="Disordered" evidence="1">
    <location>
        <begin position="1"/>
        <end position="41"/>
    </location>
</feature>
<feature type="compositionally biased region" description="Basic and acidic residues" evidence="1">
    <location>
        <begin position="15"/>
        <end position="25"/>
    </location>
</feature>
<dbReference type="Pfam" id="PF12802">
    <property type="entry name" value="MarR_2"/>
    <property type="match status" value="1"/>
</dbReference>
<dbReference type="PANTHER" id="PTHR33164">
    <property type="entry name" value="TRANSCRIPTIONAL REGULATOR, MARR FAMILY"/>
    <property type="match status" value="1"/>
</dbReference>
<dbReference type="RefSeq" id="WP_211853210.1">
    <property type="nucleotide sequence ID" value="NZ_JAAGBB010000015.1"/>
</dbReference>
<protein>
    <submittedName>
        <fullName evidence="3">MarR family transcriptional regulator</fullName>
    </submittedName>
</protein>